<dbReference type="Gene3D" id="1.10.443.20">
    <property type="entry name" value="Centromere DNA-binding protein complex CBF3 subunit, domain 2"/>
    <property type="match status" value="1"/>
</dbReference>
<dbReference type="EMBL" id="KZ293732">
    <property type="protein sequence ID" value="PBK81249.1"/>
    <property type="molecule type" value="Genomic_DNA"/>
</dbReference>
<dbReference type="GO" id="GO:0003677">
    <property type="term" value="F:DNA binding"/>
    <property type="evidence" value="ECO:0007669"/>
    <property type="project" value="InterPro"/>
</dbReference>
<gene>
    <name evidence="2" type="ORF">ARMGADRAFT_1039417</name>
</gene>
<dbReference type="InParanoid" id="A0A2H3CDT8"/>
<evidence type="ECO:0000313" key="2">
    <source>
        <dbReference type="EMBL" id="PBK81249.1"/>
    </source>
</evidence>
<dbReference type="STRING" id="47427.A0A2H3CDT8"/>
<evidence type="ECO:0000313" key="3">
    <source>
        <dbReference type="Proteomes" id="UP000217790"/>
    </source>
</evidence>
<dbReference type="Proteomes" id="UP000217790">
    <property type="component" value="Unassembled WGS sequence"/>
</dbReference>
<name>A0A2H3CDT8_ARMGA</name>
<protein>
    <recommendedName>
        <fullName evidence="4">Transcription activator GCR1-like domain-containing protein</fullName>
    </recommendedName>
</protein>
<evidence type="ECO:0008006" key="4">
    <source>
        <dbReference type="Google" id="ProtNLM"/>
    </source>
</evidence>
<sequence>MASFSDENLDPVLMAISRPSSLMTNVATGTENLVAHRASLPAPPDSTHLPSSIGPVRTQGQRSKGGDSKTSVYGPMAEGGMQVSGVEVYRIEKGVARPASATWLHSLLSTSNTPHESSWQDSGPTASTSGCATLLPCTASMSTLPPQVSAFQEVDDGSDPLQSARSLDSEQVVKDAAELVQSFEEGFGLGHGDEDDDGDEAGKENEMYIDEFETIEERTSDDVVRATSGISTKSFQPPAAAKATEWADEYILQMRRKSGRVTEQAVIAQWKQWLPQAIHDRLVPDHIVDANLIIHYLKYAATRQLLTKRGTPKQTNERLSVSSLKKIMTMLGRVRGRQEDDHPELKDSQLASNSRTLEFYKAVMIQAQRHRLQTEDFDIAKNTILDQELQPEQFNEIMAAIFSQNQVLTIVKSHFSWTWQATTLNRGDEVINLPITCLQPYHVNIPDFRFSNGQVSGQGRRLFGVLSLFYQTKVAKPGKTAPAYSFVLPNRNILRCPIGALSIQLQYMFDQEHLCSKVSRWDWTRPSTFRNVDATGNWAGNERRETYMAKIPKLAVVALAGFAVSESYSVPWASVDVPIELQKRVFPFVEGALVCLQESGSPNEGTYNFLQLLVELRPFFWRTMAAISLQFPNSGLLQRIKIIQDADAKAFFNKWPSALKAREEVSLSDGDVNCQAGEAIVPSTRVLENYSQDVHMSSPPSSPVLHPCRLFDSDCLSSQILISPFGSPMRVSNLPLPSCSKQTDIFTPYVLDISQKTYYVLPILPSLPSLPQPHSSHDLMIPSPTAYTPQVLPTFKKSETNWQSIFSKVTNPVQLWDCYAPRSLGDYPDVKTIWQSWSEGTVLDDIGRLLPLRLIENKWGSLKNGTTGKGRLPSWRPHNDAMKFGSARKIWGNYYFFVKRIKTMIAEGQSSDDVIQALEVRRQELPGSKTINALHSALQIKKKK</sequence>
<dbReference type="OMA" id="TEWADEY"/>
<dbReference type="OrthoDB" id="2675946at2759"/>
<proteinExistence type="predicted"/>
<organism evidence="2 3">
    <name type="scientific">Armillaria gallica</name>
    <name type="common">Bulbous honey fungus</name>
    <name type="synonym">Armillaria bulbosa</name>
    <dbReference type="NCBI Taxonomy" id="47427"/>
    <lineage>
        <taxon>Eukaryota</taxon>
        <taxon>Fungi</taxon>
        <taxon>Dikarya</taxon>
        <taxon>Basidiomycota</taxon>
        <taxon>Agaricomycotina</taxon>
        <taxon>Agaricomycetes</taxon>
        <taxon>Agaricomycetidae</taxon>
        <taxon>Agaricales</taxon>
        <taxon>Marasmiineae</taxon>
        <taxon>Physalacriaceae</taxon>
        <taxon>Armillaria</taxon>
    </lineage>
</organism>
<feature type="region of interest" description="Disordered" evidence="1">
    <location>
        <begin position="40"/>
        <end position="76"/>
    </location>
</feature>
<accession>A0A2H3CDT8</accession>
<reference evidence="3" key="1">
    <citation type="journal article" date="2017" name="Nat. Ecol. Evol.">
        <title>Genome expansion and lineage-specific genetic innovations in the forest pathogenic fungi Armillaria.</title>
        <authorList>
            <person name="Sipos G."/>
            <person name="Prasanna A.N."/>
            <person name="Walter M.C."/>
            <person name="O'Connor E."/>
            <person name="Balint B."/>
            <person name="Krizsan K."/>
            <person name="Kiss B."/>
            <person name="Hess J."/>
            <person name="Varga T."/>
            <person name="Slot J."/>
            <person name="Riley R."/>
            <person name="Boka B."/>
            <person name="Rigling D."/>
            <person name="Barry K."/>
            <person name="Lee J."/>
            <person name="Mihaltcheva S."/>
            <person name="LaButti K."/>
            <person name="Lipzen A."/>
            <person name="Waldron R."/>
            <person name="Moloney N.M."/>
            <person name="Sperisen C."/>
            <person name="Kredics L."/>
            <person name="Vagvoelgyi C."/>
            <person name="Patrignani A."/>
            <person name="Fitzpatrick D."/>
            <person name="Nagy I."/>
            <person name="Doyle S."/>
            <person name="Anderson J.B."/>
            <person name="Grigoriev I.V."/>
            <person name="Gueldener U."/>
            <person name="Muensterkoetter M."/>
            <person name="Nagy L.G."/>
        </authorList>
    </citation>
    <scope>NUCLEOTIDE SEQUENCE [LARGE SCALE GENOMIC DNA]</scope>
    <source>
        <strain evidence="3">Ar21-2</strain>
    </source>
</reference>
<dbReference type="AlphaFoldDB" id="A0A2H3CDT8"/>
<keyword evidence="3" id="KW-1185">Reference proteome</keyword>
<evidence type="ECO:0000256" key="1">
    <source>
        <dbReference type="SAM" id="MobiDB-lite"/>
    </source>
</evidence>
<dbReference type="InterPro" id="IPR038279">
    <property type="entry name" value="Ndc10_dom2_sf"/>
</dbReference>